<evidence type="ECO:0000256" key="1">
    <source>
        <dbReference type="ARBA" id="ARBA00004166"/>
    </source>
</evidence>
<keyword evidence="15 16" id="KW-0472">Membrane</keyword>
<keyword evidence="12 16" id="KW-1133">Transmembrane helix</keyword>
<keyword evidence="10" id="KW-0067">ATP-binding</keyword>
<dbReference type="SFLD" id="SFLDG00002">
    <property type="entry name" value="C1.7:_P-type_atpase_like"/>
    <property type="match status" value="1"/>
</dbReference>
<keyword evidence="9" id="KW-0187">Copper transport</keyword>
<comment type="subcellular location">
    <subcellularLocation>
        <location evidence="1">Golgi apparatus</location>
        <location evidence="1">trans-Golgi network membrane</location>
        <topology evidence="1">Multi-pass membrane protein</topology>
    </subcellularLocation>
</comment>
<evidence type="ECO:0000256" key="10">
    <source>
        <dbReference type="ARBA" id="ARBA00022840"/>
    </source>
</evidence>
<evidence type="ECO:0000313" key="19">
    <source>
        <dbReference type="Proteomes" id="UP000694388"/>
    </source>
</evidence>
<dbReference type="GO" id="GO:0140581">
    <property type="term" value="F:P-type monovalent copper transporter activity"/>
    <property type="evidence" value="ECO:0007669"/>
    <property type="project" value="UniProtKB-EC"/>
</dbReference>
<dbReference type="CDD" id="cd02094">
    <property type="entry name" value="P-type_ATPase_Cu-like"/>
    <property type="match status" value="1"/>
</dbReference>
<dbReference type="Proteomes" id="UP000694388">
    <property type="component" value="Unplaced"/>
</dbReference>
<dbReference type="InterPro" id="IPR023214">
    <property type="entry name" value="HAD_sf"/>
</dbReference>
<keyword evidence="4" id="KW-0813">Transport</keyword>
<dbReference type="InterPro" id="IPR017969">
    <property type="entry name" value="Heavy-metal-associated_CS"/>
</dbReference>
<dbReference type="FunFam" id="3.30.70.100:FF:000001">
    <property type="entry name" value="ATPase copper transporting beta"/>
    <property type="match status" value="1"/>
</dbReference>
<dbReference type="GO" id="GO:0060003">
    <property type="term" value="P:copper ion export"/>
    <property type="evidence" value="ECO:0007669"/>
    <property type="project" value="TreeGrafter"/>
</dbReference>
<dbReference type="PRINTS" id="PR00119">
    <property type="entry name" value="CATATPASE"/>
</dbReference>
<dbReference type="Gene3D" id="2.70.150.10">
    <property type="entry name" value="Calcium-transporting ATPase, cytoplasmic transduction domain A"/>
    <property type="match status" value="1"/>
</dbReference>
<proteinExistence type="inferred from homology"/>
<evidence type="ECO:0000256" key="13">
    <source>
        <dbReference type="ARBA" id="ARBA00023008"/>
    </source>
</evidence>
<protein>
    <recommendedName>
        <fullName evidence="3">P-type Cu(+) transporter</fullName>
        <ecNumber evidence="3">7.2.2.8</ecNumber>
    </recommendedName>
</protein>
<keyword evidence="13" id="KW-0186">Copper</keyword>
<dbReference type="GO" id="GO:0005802">
    <property type="term" value="C:trans-Golgi network"/>
    <property type="evidence" value="ECO:0007669"/>
    <property type="project" value="UniProtKB-ARBA"/>
</dbReference>
<keyword evidence="14" id="KW-0406">Ion transport</keyword>
<evidence type="ECO:0000256" key="14">
    <source>
        <dbReference type="ARBA" id="ARBA00023065"/>
    </source>
</evidence>
<sequence>MVRGKKEEEWRLIWRERRVTSRSSTGVSNRAHLCYDSELQSPTSLADAIEDCGFEANTSALDPLPVARSTLHIRGMTCMSCVSSVENALKDQPGLIALSVSLEPGSAIITYDLSTTSVATICSLVEDAGFEATPQKEDSAGKETLPSGLSAEKDSVVEPLSTNTLNGIPCSSGLPFIPTLPPPPVGGFRAVGTVVLSITGLHSAAGKHAVETALSGTPGVRGATVSLDSCLVNLEHVRKFERLLFAVFTTCRWRRSFFISLVCILPVMGLMIYSMVYNDRQPTNIIPGLSVMNFTLFLLCTPLQIFGGQYFYVQAYRALKHGTSNMDVLIVLATSTAYLYSVVILIVAMVEHATRSPVTFFDTPPMLFTFVSLGRWLEHIAKGKTSEALSKLMSLQAMEATIVTLGPENTIQSEVQMDVDLVHRGDIVRVVPGGKFPVDGRVLVGISMADESLITGEWMPVRKTPGSLVIAGAMNQHGALLYEATHVGADTTLAQIVRLVEEAQISKAPIQQFADKLSGYFVPFIVCLALITLSMWMIIGYLDFSIVQTYFPVKTIVFDKTGTITEGSPRITNLKQLPEETHIPRELFLAAVGTAESASEHPLGVAVLKYCREELGTERVGSCSDFHYVPGCGIRCLVSNLEAALCSASNTEEARNAPIKKSTQHTVFIGNREWMKRNGLIVPHDVNDELKRDEYAAKTAVFISIDGELCGVLAIADAVKPEASLAVFTLQQMGLDVVLMTGDNSTTAHAIAAEVGIRKVFAEVLPSHKVAKVEQLQKSGGHVAMVGDGVNDSPALARADVGISMGAGTDVAIEAAGVVLIRNDLMDVVAAIDLSKRTVRRIRINFFFALLYNLVGIPIAAGIPIRHDTTIYLHRNFSDRHTLNL</sequence>
<feature type="transmembrane region" description="Helical" evidence="16">
    <location>
        <begin position="844"/>
        <end position="865"/>
    </location>
</feature>
<evidence type="ECO:0000256" key="15">
    <source>
        <dbReference type="ARBA" id="ARBA00023136"/>
    </source>
</evidence>
<evidence type="ECO:0000256" key="4">
    <source>
        <dbReference type="ARBA" id="ARBA00022448"/>
    </source>
</evidence>
<organism evidence="18 19">
    <name type="scientific">Eptatretus burgeri</name>
    <name type="common">Inshore hagfish</name>
    <dbReference type="NCBI Taxonomy" id="7764"/>
    <lineage>
        <taxon>Eukaryota</taxon>
        <taxon>Metazoa</taxon>
        <taxon>Chordata</taxon>
        <taxon>Craniata</taxon>
        <taxon>Vertebrata</taxon>
        <taxon>Cyclostomata</taxon>
        <taxon>Myxini</taxon>
        <taxon>Myxiniformes</taxon>
        <taxon>Myxinidae</taxon>
        <taxon>Eptatretinae</taxon>
        <taxon>Eptatretus</taxon>
    </lineage>
</organism>
<dbReference type="InterPro" id="IPR018303">
    <property type="entry name" value="ATPase_P-typ_P_site"/>
</dbReference>
<dbReference type="SUPFAM" id="SSF81660">
    <property type="entry name" value="Metal cation-transporting ATPase, ATP-binding domain N"/>
    <property type="match status" value="1"/>
</dbReference>
<dbReference type="Gene3D" id="3.40.50.1000">
    <property type="entry name" value="HAD superfamily/HAD-like"/>
    <property type="match status" value="1"/>
</dbReference>
<dbReference type="SUPFAM" id="SSF81653">
    <property type="entry name" value="Calcium ATPase, transduction domain A"/>
    <property type="match status" value="1"/>
</dbReference>
<keyword evidence="19" id="KW-1185">Reference proteome</keyword>
<keyword evidence="7" id="KW-0677">Repeat</keyword>
<dbReference type="InterPro" id="IPR036412">
    <property type="entry name" value="HAD-like_sf"/>
</dbReference>
<accession>A0A8C4WQ49</accession>
<dbReference type="SFLD" id="SFLDS00003">
    <property type="entry name" value="Haloacid_Dehalogenase"/>
    <property type="match status" value="1"/>
</dbReference>
<feature type="transmembrane region" description="Helical" evidence="16">
    <location>
        <begin position="520"/>
        <end position="542"/>
    </location>
</feature>
<dbReference type="OMA" id="WECFFDE"/>
<dbReference type="PANTHER" id="PTHR43520">
    <property type="entry name" value="ATP7, ISOFORM B"/>
    <property type="match status" value="1"/>
</dbReference>
<evidence type="ECO:0000256" key="12">
    <source>
        <dbReference type="ARBA" id="ARBA00022989"/>
    </source>
</evidence>
<dbReference type="Gene3D" id="3.30.70.100">
    <property type="match status" value="1"/>
</dbReference>
<dbReference type="Gene3D" id="3.40.1110.10">
    <property type="entry name" value="Calcium-transporting ATPase, cytoplasmic domain N"/>
    <property type="match status" value="1"/>
</dbReference>
<evidence type="ECO:0000256" key="5">
    <source>
        <dbReference type="ARBA" id="ARBA00022692"/>
    </source>
</evidence>
<comment type="similarity">
    <text evidence="2">Belongs to the cation transport ATPase (P-type) (TC 3.A.3) family. Type IB subfamily.</text>
</comment>
<evidence type="ECO:0000256" key="16">
    <source>
        <dbReference type="SAM" id="Phobius"/>
    </source>
</evidence>
<keyword evidence="11" id="KW-1278">Translocase</keyword>
<dbReference type="PROSITE" id="PS50846">
    <property type="entry name" value="HMA_2"/>
    <property type="match status" value="1"/>
</dbReference>
<dbReference type="InterPro" id="IPR023299">
    <property type="entry name" value="ATPase_P-typ_cyto_dom_N"/>
</dbReference>
<dbReference type="Pfam" id="PF00702">
    <property type="entry name" value="Hydrolase"/>
    <property type="match status" value="1"/>
</dbReference>
<feature type="domain" description="HMA" evidence="17">
    <location>
        <begin position="67"/>
        <end position="133"/>
    </location>
</feature>
<dbReference type="GeneTree" id="ENSGT00940000155749"/>
<dbReference type="GO" id="GO:0015677">
    <property type="term" value="P:copper ion import"/>
    <property type="evidence" value="ECO:0007669"/>
    <property type="project" value="TreeGrafter"/>
</dbReference>
<dbReference type="GO" id="GO:0005886">
    <property type="term" value="C:plasma membrane"/>
    <property type="evidence" value="ECO:0007669"/>
    <property type="project" value="TreeGrafter"/>
</dbReference>
<evidence type="ECO:0000259" key="17">
    <source>
        <dbReference type="PROSITE" id="PS50846"/>
    </source>
</evidence>
<dbReference type="FunFam" id="3.40.1110.10:FF:000023">
    <property type="entry name" value="Copper-transporting ATPase 1, putative"/>
    <property type="match status" value="1"/>
</dbReference>
<evidence type="ECO:0000256" key="7">
    <source>
        <dbReference type="ARBA" id="ARBA00022737"/>
    </source>
</evidence>
<dbReference type="PROSITE" id="PS01047">
    <property type="entry name" value="HMA_1"/>
    <property type="match status" value="1"/>
</dbReference>
<dbReference type="SUPFAM" id="SSF55008">
    <property type="entry name" value="HMA, heavy metal-associated domain"/>
    <property type="match status" value="2"/>
</dbReference>
<evidence type="ECO:0000256" key="11">
    <source>
        <dbReference type="ARBA" id="ARBA00022967"/>
    </source>
</evidence>
<dbReference type="PROSITE" id="PS00154">
    <property type="entry name" value="ATPASE_E1_E2"/>
    <property type="match status" value="1"/>
</dbReference>
<dbReference type="Pfam" id="PF00403">
    <property type="entry name" value="HMA"/>
    <property type="match status" value="1"/>
</dbReference>
<dbReference type="InterPro" id="IPR008250">
    <property type="entry name" value="ATPase_P-typ_transduc_dom_A_sf"/>
</dbReference>
<dbReference type="GO" id="GO:0016887">
    <property type="term" value="F:ATP hydrolysis activity"/>
    <property type="evidence" value="ECO:0007669"/>
    <property type="project" value="InterPro"/>
</dbReference>
<feature type="transmembrane region" description="Helical" evidence="16">
    <location>
        <begin position="296"/>
        <end position="316"/>
    </location>
</feature>
<feature type="transmembrane region" description="Helical" evidence="16">
    <location>
        <begin position="328"/>
        <end position="350"/>
    </location>
</feature>
<evidence type="ECO:0000256" key="6">
    <source>
        <dbReference type="ARBA" id="ARBA00022723"/>
    </source>
</evidence>
<dbReference type="GO" id="GO:0005507">
    <property type="term" value="F:copper ion binding"/>
    <property type="evidence" value="ECO:0007669"/>
    <property type="project" value="TreeGrafter"/>
</dbReference>
<dbReference type="GO" id="GO:0005524">
    <property type="term" value="F:ATP binding"/>
    <property type="evidence" value="ECO:0007669"/>
    <property type="project" value="UniProtKB-KW"/>
</dbReference>
<dbReference type="GO" id="GO:0006878">
    <property type="term" value="P:intracellular copper ion homeostasis"/>
    <property type="evidence" value="ECO:0007669"/>
    <property type="project" value="TreeGrafter"/>
</dbReference>
<evidence type="ECO:0000256" key="8">
    <source>
        <dbReference type="ARBA" id="ARBA00022741"/>
    </source>
</evidence>
<dbReference type="GO" id="GO:0043682">
    <property type="term" value="F:P-type divalent copper transporter activity"/>
    <property type="evidence" value="ECO:0007669"/>
    <property type="project" value="TreeGrafter"/>
</dbReference>
<dbReference type="Ensembl" id="ENSEBUT00000008734.1">
    <property type="protein sequence ID" value="ENSEBUP00000008238.1"/>
    <property type="gene ID" value="ENSEBUG00000005333.1"/>
</dbReference>
<dbReference type="FunFam" id="2.70.150.10:FF:000002">
    <property type="entry name" value="Copper-transporting ATPase 1, putative"/>
    <property type="match status" value="1"/>
</dbReference>
<reference evidence="18" key="1">
    <citation type="submission" date="2025-08" db="UniProtKB">
        <authorList>
            <consortium name="Ensembl"/>
        </authorList>
    </citation>
    <scope>IDENTIFICATION</scope>
</reference>
<dbReference type="AlphaFoldDB" id="A0A8C4WQ49"/>
<evidence type="ECO:0000256" key="3">
    <source>
        <dbReference type="ARBA" id="ARBA00012517"/>
    </source>
</evidence>
<dbReference type="FunFam" id="3.40.50.1000:FF:000031">
    <property type="entry name" value="Probable copper-transporting ATPase HMA5"/>
    <property type="match status" value="1"/>
</dbReference>
<dbReference type="SUPFAM" id="SSF56784">
    <property type="entry name" value="HAD-like"/>
    <property type="match status" value="1"/>
</dbReference>
<dbReference type="InterPro" id="IPR059000">
    <property type="entry name" value="ATPase_P-type_domA"/>
</dbReference>
<dbReference type="InterPro" id="IPR044492">
    <property type="entry name" value="P_typ_ATPase_HD_dom"/>
</dbReference>
<evidence type="ECO:0000256" key="2">
    <source>
        <dbReference type="ARBA" id="ARBA00006024"/>
    </source>
</evidence>
<name>A0A8C4WQ49_EPTBU</name>
<dbReference type="PANTHER" id="PTHR43520:SF29">
    <property type="entry name" value="COPPER-TRANSPORTING ATPASE 1"/>
    <property type="match status" value="1"/>
</dbReference>
<evidence type="ECO:0000313" key="18">
    <source>
        <dbReference type="Ensembl" id="ENSEBUP00000008238.1"/>
    </source>
</evidence>
<reference evidence="18" key="2">
    <citation type="submission" date="2025-09" db="UniProtKB">
        <authorList>
            <consortium name="Ensembl"/>
        </authorList>
    </citation>
    <scope>IDENTIFICATION</scope>
</reference>
<dbReference type="NCBIfam" id="TIGR01494">
    <property type="entry name" value="ATPase_P-type"/>
    <property type="match status" value="1"/>
</dbReference>
<keyword evidence="5 16" id="KW-0812">Transmembrane</keyword>
<dbReference type="InterPro" id="IPR006121">
    <property type="entry name" value="HMA_dom"/>
</dbReference>
<keyword evidence="6" id="KW-0479">Metal-binding</keyword>
<dbReference type="CDD" id="cd00371">
    <property type="entry name" value="HMA"/>
    <property type="match status" value="2"/>
</dbReference>
<dbReference type="InterPro" id="IPR036163">
    <property type="entry name" value="HMA_dom_sf"/>
</dbReference>
<dbReference type="PRINTS" id="PR00942">
    <property type="entry name" value="CUATPASEI"/>
</dbReference>
<evidence type="ECO:0000256" key="9">
    <source>
        <dbReference type="ARBA" id="ARBA00022796"/>
    </source>
</evidence>
<keyword evidence="8" id="KW-0547">Nucleotide-binding</keyword>
<dbReference type="InterPro" id="IPR001757">
    <property type="entry name" value="P_typ_ATPase"/>
</dbReference>
<dbReference type="SFLD" id="SFLDF00027">
    <property type="entry name" value="p-type_atpase"/>
    <property type="match status" value="1"/>
</dbReference>
<feature type="transmembrane region" description="Helical" evidence="16">
    <location>
        <begin position="257"/>
        <end position="276"/>
    </location>
</feature>
<dbReference type="Pfam" id="PF00122">
    <property type="entry name" value="E1-E2_ATPase"/>
    <property type="match status" value="1"/>
</dbReference>
<dbReference type="EC" id="7.2.2.8" evidence="3"/>